<keyword evidence="3" id="KW-1185">Reference proteome</keyword>
<reference evidence="2 3" key="1">
    <citation type="submission" date="2024-06" db="EMBL/GenBank/DDBJ databases">
        <title>Complete genome of Phlyctema vagabunda strain 19-DSS-EL-015.</title>
        <authorList>
            <person name="Fiorenzani C."/>
        </authorList>
    </citation>
    <scope>NUCLEOTIDE SEQUENCE [LARGE SCALE GENOMIC DNA]</scope>
    <source>
        <strain evidence="2 3">19-DSS-EL-015</strain>
    </source>
</reference>
<evidence type="ECO:0000256" key="1">
    <source>
        <dbReference type="SAM" id="Phobius"/>
    </source>
</evidence>
<dbReference type="EMBL" id="JBFCZG010000011">
    <property type="protein sequence ID" value="KAL3417446.1"/>
    <property type="molecule type" value="Genomic_DNA"/>
</dbReference>
<name>A0ABR4P2D1_9HELO</name>
<accession>A0ABR4P2D1</accession>
<proteinExistence type="predicted"/>
<sequence length="186" mass="20358">MSSDSFAAVRNIGLSSDLEKLAEVHLQHDLTEDDRKTLFEAAKKPSRYALIGSLVGLGLGAALAWKLRANRVRLFDAVRAMEKPTHVKFGDGRLGQSLSLSLRPCPEGSADPFRPQSKFLISHRSCNPPGWVITLRTPSSPSPACSSVESLVSSLAWVLRRGALTRVIPRPRPESTRLSEGSRRMS</sequence>
<dbReference type="Proteomes" id="UP001629113">
    <property type="component" value="Unassembled WGS sequence"/>
</dbReference>
<gene>
    <name evidence="2" type="ORF">PVAG01_11446</name>
</gene>
<protein>
    <submittedName>
        <fullName evidence="2">Uncharacterized protein</fullName>
    </submittedName>
</protein>
<keyword evidence="1" id="KW-0472">Membrane</keyword>
<evidence type="ECO:0000313" key="2">
    <source>
        <dbReference type="EMBL" id="KAL3417446.1"/>
    </source>
</evidence>
<comment type="caution">
    <text evidence="2">The sequence shown here is derived from an EMBL/GenBank/DDBJ whole genome shotgun (WGS) entry which is preliminary data.</text>
</comment>
<keyword evidence="1" id="KW-1133">Transmembrane helix</keyword>
<evidence type="ECO:0000313" key="3">
    <source>
        <dbReference type="Proteomes" id="UP001629113"/>
    </source>
</evidence>
<organism evidence="2 3">
    <name type="scientific">Phlyctema vagabunda</name>
    <dbReference type="NCBI Taxonomy" id="108571"/>
    <lineage>
        <taxon>Eukaryota</taxon>
        <taxon>Fungi</taxon>
        <taxon>Dikarya</taxon>
        <taxon>Ascomycota</taxon>
        <taxon>Pezizomycotina</taxon>
        <taxon>Leotiomycetes</taxon>
        <taxon>Helotiales</taxon>
        <taxon>Dermateaceae</taxon>
        <taxon>Phlyctema</taxon>
    </lineage>
</organism>
<feature type="transmembrane region" description="Helical" evidence="1">
    <location>
        <begin position="48"/>
        <end position="65"/>
    </location>
</feature>
<keyword evidence="1" id="KW-0812">Transmembrane</keyword>